<dbReference type="EMBL" id="CP029187">
    <property type="protein sequence ID" value="AWI26061.1"/>
    <property type="molecule type" value="Genomic_DNA"/>
</dbReference>
<sequence length="60" mass="6761">MFRKLILHSATQPLSHSATQPLSHSATQPLSHSATKPPHHTPEARRSNSFSNRLRVFFSQ</sequence>
<dbReference type="AlphaFoldDB" id="A0A2S1SI54"/>
<keyword evidence="3" id="KW-1185">Reference proteome</keyword>
<protein>
    <submittedName>
        <fullName evidence="2">Uncharacterized protein</fullName>
    </submittedName>
</protein>
<dbReference type="KEGG" id="fpal:HYN49_09215"/>
<proteinExistence type="predicted"/>
<evidence type="ECO:0000313" key="3">
    <source>
        <dbReference type="Proteomes" id="UP000244937"/>
    </source>
</evidence>
<name>A0A2S1SI54_9FLAO</name>
<feature type="compositionally biased region" description="Polar residues" evidence="1">
    <location>
        <begin position="9"/>
        <end position="34"/>
    </location>
</feature>
<accession>A0A2S1SI54</accession>
<reference evidence="2 3" key="1">
    <citation type="submission" date="2018-05" db="EMBL/GenBank/DDBJ databases">
        <title>Genome sequencing of Flavobacterium sp. HYN0049.</title>
        <authorList>
            <person name="Yi H."/>
            <person name="Baek C."/>
        </authorList>
    </citation>
    <scope>NUCLEOTIDE SEQUENCE [LARGE SCALE GENOMIC DNA]</scope>
    <source>
        <strain evidence="2 3">HYN0049</strain>
    </source>
</reference>
<feature type="region of interest" description="Disordered" evidence="1">
    <location>
        <begin position="1"/>
        <end position="60"/>
    </location>
</feature>
<dbReference type="Proteomes" id="UP000244937">
    <property type="component" value="Chromosome"/>
</dbReference>
<evidence type="ECO:0000313" key="2">
    <source>
        <dbReference type="EMBL" id="AWI26061.1"/>
    </source>
</evidence>
<gene>
    <name evidence="2" type="ORF">HYN49_09215</name>
</gene>
<organism evidence="2 3">
    <name type="scientific">Flavobacterium pallidum</name>
    <dbReference type="NCBI Taxonomy" id="2172098"/>
    <lineage>
        <taxon>Bacteria</taxon>
        <taxon>Pseudomonadati</taxon>
        <taxon>Bacteroidota</taxon>
        <taxon>Flavobacteriia</taxon>
        <taxon>Flavobacteriales</taxon>
        <taxon>Flavobacteriaceae</taxon>
        <taxon>Flavobacterium</taxon>
    </lineage>
</organism>
<evidence type="ECO:0000256" key="1">
    <source>
        <dbReference type="SAM" id="MobiDB-lite"/>
    </source>
</evidence>
<feature type="compositionally biased region" description="Polar residues" evidence="1">
    <location>
        <begin position="47"/>
        <end position="60"/>
    </location>
</feature>